<feature type="region of interest" description="Disordered" evidence="1">
    <location>
        <begin position="1"/>
        <end position="24"/>
    </location>
</feature>
<dbReference type="AlphaFoldDB" id="A0A6A6TC89"/>
<dbReference type="OrthoDB" id="184880at2759"/>
<dbReference type="SUPFAM" id="SSF53335">
    <property type="entry name" value="S-adenosyl-L-methionine-dependent methyltransferases"/>
    <property type="match status" value="1"/>
</dbReference>
<feature type="compositionally biased region" description="Polar residues" evidence="1">
    <location>
        <begin position="1"/>
        <end position="10"/>
    </location>
</feature>
<organism evidence="3 4">
    <name type="scientific">Lophiostoma macrostomum CBS 122681</name>
    <dbReference type="NCBI Taxonomy" id="1314788"/>
    <lineage>
        <taxon>Eukaryota</taxon>
        <taxon>Fungi</taxon>
        <taxon>Dikarya</taxon>
        <taxon>Ascomycota</taxon>
        <taxon>Pezizomycotina</taxon>
        <taxon>Dothideomycetes</taxon>
        <taxon>Pleosporomycetidae</taxon>
        <taxon>Pleosporales</taxon>
        <taxon>Lophiostomataceae</taxon>
        <taxon>Lophiostoma</taxon>
    </lineage>
</organism>
<protein>
    <submittedName>
        <fullName evidence="3">S-adenosyl-L-methionine-dependent methyltransferase</fullName>
    </submittedName>
</protein>
<sequence>MASNTTSNDWSVDDTYNGPRSNNEYNRLRVQHEMVKHAMNGELIWAPVNFDSTGFEVLDSATGDGYWLVDAAGTMSPTSKLLGADLAPEHFIEKDSLPKNVELVTHNILEQWPPAFRNRFDLVHQRFVLMALNESQAQTAIRNLFKCVKPGGWIQLHDGDMQTIEDGPAHAAMKKFRTLCLTGWSMMGFSHSPGPSLVSWMRNIGFIAIEERIVKIQCGMRSADKTQGERVIQNLQATLDNMTALAQQLPGFPYSSREIIALKEELAHELRTVGNEYRTHVVWGQKPA</sequence>
<feature type="domain" description="Methyltransferase" evidence="2">
    <location>
        <begin position="57"/>
        <end position="152"/>
    </location>
</feature>
<keyword evidence="4" id="KW-1185">Reference proteome</keyword>
<dbReference type="InterPro" id="IPR041698">
    <property type="entry name" value="Methyltransf_25"/>
</dbReference>
<reference evidence="3" key="1">
    <citation type="journal article" date="2020" name="Stud. Mycol.">
        <title>101 Dothideomycetes genomes: a test case for predicting lifestyles and emergence of pathogens.</title>
        <authorList>
            <person name="Haridas S."/>
            <person name="Albert R."/>
            <person name="Binder M."/>
            <person name="Bloem J."/>
            <person name="Labutti K."/>
            <person name="Salamov A."/>
            <person name="Andreopoulos B."/>
            <person name="Baker S."/>
            <person name="Barry K."/>
            <person name="Bills G."/>
            <person name="Bluhm B."/>
            <person name="Cannon C."/>
            <person name="Castanera R."/>
            <person name="Culley D."/>
            <person name="Daum C."/>
            <person name="Ezra D."/>
            <person name="Gonzalez J."/>
            <person name="Henrissat B."/>
            <person name="Kuo A."/>
            <person name="Liang C."/>
            <person name="Lipzen A."/>
            <person name="Lutzoni F."/>
            <person name="Magnuson J."/>
            <person name="Mondo S."/>
            <person name="Nolan M."/>
            <person name="Ohm R."/>
            <person name="Pangilinan J."/>
            <person name="Park H.-J."/>
            <person name="Ramirez L."/>
            <person name="Alfaro M."/>
            <person name="Sun H."/>
            <person name="Tritt A."/>
            <person name="Yoshinaga Y."/>
            <person name="Zwiers L.-H."/>
            <person name="Turgeon B."/>
            <person name="Goodwin S."/>
            <person name="Spatafora J."/>
            <person name="Crous P."/>
            <person name="Grigoriev I."/>
        </authorList>
    </citation>
    <scope>NUCLEOTIDE SEQUENCE</scope>
    <source>
        <strain evidence="3">CBS 122681</strain>
    </source>
</reference>
<gene>
    <name evidence="3" type="ORF">K491DRAFT_655801</name>
</gene>
<evidence type="ECO:0000313" key="4">
    <source>
        <dbReference type="Proteomes" id="UP000799324"/>
    </source>
</evidence>
<dbReference type="PANTHER" id="PTHR43591">
    <property type="entry name" value="METHYLTRANSFERASE"/>
    <property type="match status" value="1"/>
</dbReference>
<evidence type="ECO:0000259" key="2">
    <source>
        <dbReference type="Pfam" id="PF13649"/>
    </source>
</evidence>
<evidence type="ECO:0000313" key="3">
    <source>
        <dbReference type="EMBL" id="KAF2656937.1"/>
    </source>
</evidence>
<evidence type="ECO:0000256" key="1">
    <source>
        <dbReference type="SAM" id="MobiDB-lite"/>
    </source>
</evidence>
<dbReference type="InterPro" id="IPR029063">
    <property type="entry name" value="SAM-dependent_MTases_sf"/>
</dbReference>
<dbReference type="PANTHER" id="PTHR43591:SF105">
    <property type="entry name" value="METHYLTRANSFERASE DOMAIN-CONTAINING PROTEIN-RELATED"/>
    <property type="match status" value="1"/>
</dbReference>
<keyword evidence="3" id="KW-0808">Transferase</keyword>
<dbReference type="Proteomes" id="UP000799324">
    <property type="component" value="Unassembled WGS sequence"/>
</dbReference>
<name>A0A6A6TC89_9PLEO</name>
<keyword evidence="3" id="KW-0489">Methyltransferase</keyword>
<dbReference type="Gene3D" id="3.40.50.150">
    <property type="entry name" value="Vaccinia Virus protein VP39"/>
    <property type="match status" value="1"/>
</dbReference>
<dbReference type="GO" id="GO:0008168">
    <property type="term" value="F:methyltransferase activity"/>
    <property type="evidence" value="ECO:0007669"/>
    <property type="project" value="UniProtKB-KW"/>
</dbReference>
<dbReference type="GO" id="GO:0032259">
    <property type="term" value="P:methylation"/>
    <property type="evidence" value="ECO:0007669"/>
    <property type="project" value="UniProtKB-KW"/>
</dbReference>
<dbReference type="EMBL" id="MU004331">
    <property type="protein sequence ID" value="KAF2656937.1"/>
    <property type="molecule type" value="Genomic_DNA"/>
</dbReference>
<proteinExistence type="predicted"/>
<dbReference type="Pfam" id="PF13649">
    <property type="entry name" value="Methyltransf_25"/>
    <property type="match status" value="1"/>
</dbReference>
<dbReference type="CDD" id="cd02440">
    <property type="entry name" value="AdoMet_MTases"/>
    <property type="match status" value="1"/>
</dbReference>
<accession>A0A6A6TC89</accession>